<evidence type="ECO:0000256" key="1">
    <source>
        <dbReference type="ARBA" id="ARBA00004141"/>
    </source>
</evidence>
<evidence type="ECO:0000256" key="7">
    <source>
        <dbReference type="ARBA" id="ARBA00023136"/>
    </source>
</evidence>
<keyword evidence="3" id="KW-0328">Glycosyltransferase</keyword>
<sequence length="268" mass="30740">MKYCCEVFGIDSDSVTPMLFYVYAHFAMAGFGVFALFLCVWRLYDSWLYGLLVFAWMCTNLEDSTRVFFSVNLRENFSLPLFWLQNLFIINILDDFGNNNDDNNNDNINNNGSNNNVKLLSPRRSTYRYMIVAFVIATFLFALFWQFNQSSSLFVTAVLKWKSSNRAISQILIAQSFALFCVAIAQFAQPMALFSVSTQFNAAVLITFALSRFFHQFKSAIGMVFVKTLVAFLFCVLINFCVNNGLNTSNSDRHIWTFVKAKLGMHDK</sequence>
<dbReference type="PANTHER" id="PTHR31488:SF1">
    <property type="entry name" value="C-MANNOSYLTRANSFERASE DPY19L1"/>
    <property type="match status" value="1"/>
</dbReference>
<evidence type="ECO:0000313" key="10">
    <source>
        <dbReference type="Proteomes" id="UP000267096"/>
    </source>
</evidence>
<keyword evidence="10" id="KW-1185">Reference proteome</keyword>
<dbReference type="Pfam" id="PF10034">
    <property type="entry name" value="Dpy19"/>
    <property type="match status" value="1"/>
</dbReference>
<protein>
    <submittedName>
        <fullName evidence="11">Transmembrane protein</fullName>
    </submittedName>
</protein>
<dbReference type="WBParaSite" id="ASIM_0002089801-mRNA-1">
    <property type="protein sequence ID" value="ASIM_0002089801-mRNA-1"/>
    <property type="gene ID" value="ASIM_0002089801"/>
</dbReference>
<evidence type="ECO:0000256" key="5">
    <source>
        <dbReference type="ARBA" id="ARBA00022692"/>
    </source>
</evidence>
<keyword evidence="5 8" id="KW-0812">Transmembrane</keyword>
<evidence type="ECO:0000256" key="8">
    <source>
        <dbReference type="SAM" id="Phobius"/>
    </source>
</evidence>
<comment type="subcellular location">
    <subcellularLocation>
        <location evidence="1">Membrane</location>
        <topology evidence="1">Multi-pass membrane protein</topology>
    </subcellularLocation>
</comment>
<evidence type="ECO:0000256" key="2">
    <source>
        <dbReference type="ARBA" id="ARBA00008744"/>
    </source>
</evidence>
<evidence type="ECO:0000256" key="3">
    <source>
        <dbReference type="ARBA" id="ARBA00022676"/>
    </source>
</evidence>
<dbReference type="InterPro" id="IPR018732">
    <property type="entry name" value="Dpy-19/Dpy-19-like"/>
</dbReference>
<feature type="transmembrane region" description="Helical" evidence="8">
    <location>
        <begin position="167"/>
        <end position="185"/>
    </location>
</feature>
<name>A0A0M3KIS9_ANISI</name>
<evidence type="ECO:0000313" key="9">
    <source>
        <dbReference type="EMBL" id="VDK75660.1"/>
    </source>
</evidence>
<reference evidence="9 10" key="2">
    <citation type="submission" date="2018-11" db="EMBL/GenBank/DDBJ databases">
        <authorList>
            <consortium name="Pathogen Informatics"/>
        </authorList>
    </citation>
    <scope>NUCLEOTIDE SEQUENCE [LARGE SCALE GENOMIC DNA]</scope>
</reference>
<dbReference type="OrthoDB" id="6019623at2759"/>
<proteinExistence type="inferred from homology"/>
<keyword evidence="7 8" id="KW-0472">Membrane</keyword>
<dbReference type="Proteomes" id="UP000267096">
    <property type="component" value="Unassembled WGS sequence"/>
</dbReference>
<organism evidence="11">
    <name type="scientific">Anisakis simplex</name>
    <name type="common">Herring worm</name>
    <dbReference type="NCBI Taxonomy" id="6269"/>
    <lineage>
        <taxon>Eukaryota</taxon>
        <taxon>Metazoa</taxon>
        <taxon>Ecdysozoa</taxon>
        <taxon>Nematoda</taxon>
        <taxon>Chromadorea</taxon>
        <taxon>Rhabditida</taxon>
        <taxon>Spirurina</taxon>
        <taxon>Ascaridomorpha</taxon>
        <taxon>Ascaridoidea</taxon>
        <taxon>Anisakidae</taxon>
        <taxon>Anisakis</taxon>
        <taxon>Anisakis simplex complex</taxon>
    </lineage>
</organism>
<dbReference type="PANTHER" id="PTHR31488">
    <property type="entry name" value="DPY-19-LIKE 1, LIKE (H. SAPIENS)"/>
    <property type="match status" value="1"/>
</dbReference>
<feature type="transmembrane region" description="Helical" evidence="8">
    <location>
        <begin position="20"/>
        <end position="44"/>
    </location>
</feature>
<feature type="transmembrane region" description="Helical" evidence="8">
    <location>
        <begin position="192"/>
        <end position="214"/>
    </location>
</feature>
<comment type="similarity">
    <text evidence="2">Belongs to the dpy-19 family.</text>
</comment>
<feature type="transmembrane region" description="Helical" evidence="8">
    <location>
        <begin position="127"/>
        <end position="147"/>
    </location>
</feature>
<evidence type="ECO:0000313" key="11">
    <source>
        <dbReference type="WBParaSite" id="ASIM_0002089801-mRNA-1"/>
    </source>
</evidence>
<feature type="transmembrane region" description="Helical" evidence="8">
    <location>
        <begin position="220"/>
        <end position="242"/>
    </location>
</feature>
<accession>A0A0M3KIS9</accession>
<evidence type="ECO:0000256" key="4">
    <source>
        <dbReference type="ARBA" id="ARBA00022679"/>
    </source>
</evidence>
<dbReference type="AlphaFoldDB" id="A0A0M3KIS9"/>
<dbReference type="GO" id="GO:0005637">
    <property type="term" value="C:nuclear inner membrane"/>
    <property type="evidence" value="ECO:0007669"/>
    <property type="project" value="TreeGrafter"/>
</dbReference>
<reference evidence="11" key="1">
    <citation type="submission" date="2017-02" db="UniProtKB">
        <authorList>
            <consortium name="WormBaseParasite"/>
        </authorList>
    </citation>
    <scope>IDENTIFICATION</scope>
</reference>
<evidence type="ECO:0000256" key="6">
    <source>
        <dbReference type="ARBA" id="ARBA00022989"/>
    </source>
</evidence>
<dbReference type="GO" id="GO:0000030">
    <property type="term" value="F:mannosyltransferase activity"/>
    <property type="evidence" value="ECO:0007669"/>
    <property type="project" value="TreeGrafter"/>
</dbReference>
<keyword evidence="6 8" id="KW-1133">Transmembrane helix</keyword>
<keyword evidence="4" id="KW-0808">Transferase</keyword>
<dbReference type="EMBL" id="UYRR01039141">
    <property type="protein sequence ID" value="VDK75660.1"/>
    <property type="molecule type" value="Genomic_DNA"/>
</dbReference>
<gene>
    <name evidence="9" type="ORF">ASIM_LOCUS20277</name>
</gene>